<comment type="caution">
    <text evidence="1">The sequence shown here is derived from an EMBL/GenBank/DDBJ whole genome shotgun (WGS) entry which is preliminary data.</text>
</comment>
<dbReference type="EMBL" id="BLQM01000252">
    <property type="protein sequence ID" value="GMH78561.1"/>
    <property type="molecule type" value="Genomic_DNA"/>
</dbReference>
<accession>A0A9W7ASX9</accession>
<organism evidence="1 2">
    <name type="scientific">Triparma laevis f. inornata</name>
    <dbReference type="NCBI Taxonomy" id="1714386"/>
    <lineage>
        <taxon>Eukaryota</taxon>
        <taxon>Sar</taxon>
        <taxon>Stramenopiles</taxon>
        <taxon>Ochrophyta</taxon>
        <taxon>Bolidophyceae</taxon>
        <taxon>Parmales</taxon>
        <taxon>Triparmaceae</taxon>
        <taxon>Triparma</taxon>
    </lineage>
</organism>
<sequence>MWRRKRQIKDEERWELLDCHSTYIPFDVVTPWICEELVSKYDDKSVKRPDWMSGKGRKSKCIKRIAAIYTWYVKDEEEVNYALNTQFEKCGKNFEEGRADGLSSLTYIKSKKKKYVGRIKVKSAGGLLIF</sequence>
<protein>
    <submittedName>
        <fullName evidence="1">Uncharacterized protein</fullName>
    </submittedName>
</protein>
<dbReference type="AlphaFoldDB" id="A0A9W7ASX9"/>
<gene>
    <name evidence="1" type="ORF">TL16_g07852</name>
</gene>
<evidence type="ECO:0000313" key="1">
    <source>
        <dbReference type="EMBL" id="GMH78561.1"/>
    </source>
</evidence>
<dbReference type="Proteomes" id="UP001162640">
    <property type="component" value="Unassembled WGS sequence"/>
</dbReference>
<name>A0A9W7ASX9_9STRA</name>
<evidence type="ECO:0000313" key="2">
    <source>
        <dbReference type="Proteomes" id="UP001162640"/>
    </source>
</evidence>
<proteinExistence type="predicted"/>
<reference evidence="2" key="1">
    <citation type="journal article" date="2023" name="Commun. Biol.">
        <title>Genome analysis of Parmales, the sister group of diatoms, reveals the evolutionary specialization of diatoms from phago-mixotrophs to photoautotrophs.</title>
        <authorList>
            <person name="Ban H."/>
            <person name="Sato S."/>
            <person name="Yoshikawa S."/>
            <person name="Yamada K."/>
            <person name="Nakamura Y."/>
            <person name="Ichinomiya M."/>
            <person name="Sato N."/>
            <person name="Blanc-Mathieu R."/>
            <person name="Endo H."/>
            <person name="Kuwata A."/>
            <person name="Ogata H."/>
        </authorList>
    </citation>
    <scope>NUCLEOTIDE SEQUENCE [LARGE SCALE GENOMIC DNA]</scope>
</reference>